<dbReference type="AlphaFoldDB" id="A0A8T1MWU0"/>
<evidence type="ECO:0000313" key="3">
    <source>
        <dbReference type="EMBL" id="KAG5453479.1"/>
    </source>
</evidence>
<organism evidence="3 4">
    <name type="scientific">Clonorchis sinensis</name>
    <name type="common">Chinese liver fluke</name>
    <dbReference type="NCBI Taxonomy" id="79923"/>
    <lineage>
        <taxon>Eukaryota</taxon>
        <taxon>Metazoa</taxon>
        <taxon>Spiralia</taxon>
        <taxon>Lophotrochozoa</taxon>
        <taxon>Platyhelminthes</taxon>
        <taxon>Trematoda</taxon>
        <taxon>Digenea</taxon>
        <taxon>Opisthorchiida</taxon>
        <taxon>Opisthorchiata</taxon>
        <taxon>Opisthorchiidae</taxon>
        <taxon>Clonorchis</taxon>
    </lineage>
</organism>
<feature type="region of interest" description="Disordered" evidence="2">
    <location>
        <begin position="151"/>
        <end position="201"/>
    </location>
</feature>
<feature type="region of interest" description="Disordered" evidence="2">
    <location>
        <begin position="27"/>
        <end position="51"/>
    </location>
</feature>
<keyword evidence="1" id="KW-0175">Coiled coil</keyword>
<evidence type="ECO:0000256" key="1">
    <source>
        <dbReference type="SAM" id="Coils"/>
    </source>
</evidence>
<feature type="compositionally biased region" description="Polar residues" evidence="2">
    <location>
        <begin position="157"/>
        <end position="179"/>
    </location>
</feature>
<reference evidence="3 4" key="1">
    <citation type="journal article" date="2018" name="Biotechnol. Adv.">
        <title>Improved genomic resources and new bioinformatic workflow for the carcinogenic parasite Clonorchis sinensis: Biotechnological implications.</title>
        <authorList>
            <person name="Wang D."/>
            <person name="Korhonen P.K."/>
            <person name="Gasser R.B."/>
            <person name="Young N.D."/>
        </authorList>
    </citation>
    <scope>NUCLEOTIDE SEQUENCE [LARGE SCALE GENOMIC DNA]</scope>
    <source>
        <tissue evidence="3">Body</tissue>
    </source>
</reference>
<feature type="coiled-coil region" evidence="1">
    <location>
        <begin position="784"/>
        <end position="871"/>
    </location>
</feature>
<protein>
    <submittedName>
        <fullName evidence="3">Uncharacterized protein</fullName>
    </submittedName>
</protein>
<evidence type="ECO:0000313" key="4">
    <source>
        <dbReference type="Proteomes" id="UP000286415"/>
    </source>
</evidence>
<comment type="caution">
    <text evidence="3">The sequence shown here is derived from an EMBL/GenBank/DDBJ whole genome shotgun (WGS) entry which is preliminary data.</text>
</comment>
<sequence length="978" mass="114101">MSEESDSESILTEEYASKFEEIIVPDGTKPILGETTSRQRKSNADRLAPDDSQVPLLSFYGKSIDGTSRGARCNGVRPRVSDKQPECKQTNINCRNTITQSGSVISSLDTQLWNEEKVKTISVLKPAPSSAPARSGLQNQTGTLRFRRLSRMKQTRDQQTNSNDPTISFATQSSQTSVERLTRTDRTQAPSLSTTEHENEFPGKQSLIFPQTNNPTNQQQYRIQNAWQINGVRTSVLTQATSVDTQTTSKRVPVPTLFAKANSFKLTQEEIEQLIAERDELYEILRLNEEEESVRYAKEKSLAAAKQESLAERQRLRQRINALEEELEVSLCEINKLSNERNRWTRQMDELKNTKDELQHLLDTSIQRHEKQLKQLERDYEHRCQVATQEHGEELRRLVEEGQRKEERGMRREKELEETLQSTEQRLAQVTDECNRVKEVNTSLLREREKVQEQSQRDHKKLRQELSEKEDQLSRLQREHTQALAECVEKMRTEKSQVVDQLKSSYLKQIDDLQNSLDQNAHENRANMEKIAQLEQMIENRKTEEHKEAFMGKMLDTVLEEISDWERQKVGVWQARLNDVQKEANDMVACVRDELQKTREETNVIVRQFDEYKKAAEEEIAKLRRDLEQAGTLHQLELTKRESAFEEKIAMLEFEQAMDARKLLEEKLTHLRITFDEQMERERQEIHADVQRCLQHNLFTWDGLINDAIRYLDSTLRMELSSAEEPICKDNSTSTRLDELNQTIPNSTCFGHAADQDWKSLLVVFSDSVQQRVREMRSIAQSLLAEQNARMESLRSNAERHISDARSLLKKTQKKFELELEELREREHEEYQRKLAKLRETSPNAHLVAQLKRKGEELFQLQEQMDQWRQETVEKLRREIREECTQEFEQKFQLQAKSQDKRMPTGEQLISVHGTQVITELRARIQRLREENLSLRRLLLRRPVSACHLDTDAIEEKLHSISSAALTVINPIEHKPSS</sequence>
<feature type="coiled-coil region" evidence="1">
    <location>
        <begin position="264"/>
        <end position="386"/>
    </location>
</feature>
<name>A0A8T1MWU0_CLOSI</name>
<feature type="coiled-coil region" evidence="1">
    <location>
        <begin position="581"/>
        <end position="633"/>
    </location>
</feature>
<keyword evidence="4" id="KW-1185">Reference proteome</keyword>
<proteinExistence type="predicted"/>
<dbReference type="Proteomes" id="UP000286415">
    <property type="component" value="Unassembled WGS sequence"/>
</dbReference>
<reference evidence="3 4" key="2">
    <citation type="journal article" date="2021" name="Genomics">
        <title>High-quality reference genome for Clonorchis sinensis.</title>
        <authorList>
            <person name="Young N.D."/>
            <person name="Stroehlein A.J."/>
            <person name="Kinkar L."/>
            <person name="Wang T."/>
            <person name="Sohn W.M."/>
            <person name="Chang B.C.H."/>
            <person name="Kaur P."/>
            <person name="Weisz D."/>
            <person name="Dudchenko O."/>
            <person name="Aiden E.L."/>
            <person name="Korhonen P.K."/>
            <person name="Gasser R.B."/>
        </authorList>
    </citation>
    <scope>NUCLEOTIDE SEQUENCE [LARGE SCALE GENOMIC DNA]</scope>
    <source>
        <strain evidence="3">Cs-k2</strain>
    </source>
</reference>
<dbReference type="OrthoDB" id="6280273at2759"/>
<dbReference type="EMBL" id="NIRI02000013">
    <property type="protein sequence ID" value="KAG5453479.1"/>
    <property type="molecule type" value="Genomic_DNA"/>
</dbReference>
<evidence type="ECO:0000256" key="2">
    <source>
        <dbReference type="SAM" id="MobiDB-lite"/>
    </source>
</evidence>
<accession>A0A8T1MWU0</accession>
<feature type="region of interest" description="Disordered" evidence="2">
    <location>
        <begin position="447"/>
        <end position="476"/>
    </location>
</feature>
<gene>
    <name evidence="3" type="ORF">CSKR_100505</name>
</gene>